<keyword evidence="3 6" id="KW-0812">Transmembrane</keyword>
<dbReference type="InterPro" id="IPR011701">
    <property type="entry name" value="MFS"/>
</dbReference>
<dbReference type="Gene3D" id="1.20.1250.20">
    <property type="entry name" value="MFS general substrate transporter like domains"/>
    <property type="match status" value="2"/>
</dbReference>
<comment type="subcellular location">
    <subcellularLocation>
        <location evidence="1">Cell membrane</location>
        <topology evidence="1">Multi-pass membrane protein</topology>
    </subcellularLocation>
</comment>
<feature type="transmembrane region" description="Helical" evidence="6">
    <location>
        <begin position="73"/>
        <end position="92"/>
    </location>
</feature>
<dbReference type="RefSeq" id="WP_200326113.1">
    <property type="nucleotide sequence ID" value="NZ_JAENJH010000016.1"/>
</dbReference>
<feature type="transmembrane region" description="Helical" evidence="6">
    <location>
        <begin position="98"/>
        <end position="119"/>
    </location>
</feature>
<feature type="domain" description="Major facilitator superfamily (MFS) profile" evidence="7">
    <location>
        <begin position="7"/>
        <end position="382"/>
    </location>
</feature>
<evidence type="ECO:0000256" key="2">
    <source>
        <dbReference type="ARBA" id="ARBA00022475"/>
    </source>
</evidence>
<dbReference type="AlphaFoldDB" id="A0A934V852"/>
<dbReference type="SUPFAM" id="SSF103473">
    <property type="entry name" value="MFS general substrate transporter"/>
    <property type="match status" value="1"/>
</dbReference>
<dbReference type="CDD" id="cd17324">
    <property type="entry name" value="MFS_NepI_like"/>
    <property type="match status" value="1"/>
</dbReference>
<keyword evidence="5 6" id="KW-0472">Membrane</keyword>
<comment type="caution">
    <text evidence="8">The sequence shown here is derived from an EMBL/GenBank/DDBJ whole genome shotgun (WGS) entry which is preliminary data.</text>
</comment>
<dbReference type="Proteomes" id="UP000635245">
    <property type="component" value="Unassembled WGS sequence"/>
</dbReference>
<name>A0A934V852_9PSEU</name>
<feature type="transmembrane region" description="Helical" evidence="6">
    <location>
        <begin position="270"/>
        <end position="289"/>
    </location>
</feature>
<evidence type="ECO:0000256" key="1">
    <source>
        <dbReference type="ARBA" id="ARBA00004651"/>
    </source>
</evidence>
<evidence type="ECO:0000259" key="7">
    <source>
        <dbReference type="PROSITE" id="PS50850"/>
    </source>
</evidence>
<feature type="transmembrane region" description="Helical" evidence="6">
    <location>
        <begin position="131"/>
        <end position="150"/>
    </location>
</feature>
<accession>A0A934V852</accession>
<proteinExistence type="predicted"/>
<feature type="transmembrane region" description="Helical" evidence="6">
    <location>
        <begin position="237"/>
        <end position="258"/>
    </location>
</feature>
<feature type="transmembrane region" description="Helical" evidence="6">
    <location>
        <begin position="202"/>
        <end position="225"/>
    </location>
</feature>
<organism evidence="8 9">
    <name type="scientific">Prauserella cavernicola</name>
    <dbReference type="NCBI Taxonomy" id="2800127"/>
    <lineage>
        <taxon>Bacteria</taxon>
        <taxon>Bacillati</taxon>
        <taxon>Actinomycetota</taxon>
        <taxon>Actinomycetes</taxon>
        <taxon>Pseudonocardiales</taxon>
        <taxon>Pseudonocardiaceae</taxon>
        <taxon>Prauserella</taxon>
    </lineage>
</organism>
<dbReference type="InterPro" id="IPR050189">
    <property type="entry name" value="MFS_Efflux_Transporters"/>
</dbReference>
<dbReference type="GO" id="GO:0022857">
    <property type="term" value="F:transmembrane transporter activity"/>
    <property type="evidence" value="ECO:0007669"/>
    <property type="project" value="InterPro"/>
</dbReference>
<protein>
    <submittedName>
        <fullName evidence="8">MFS transporter</fullName>
    </submittedName>
</protein>
<evidence type="ECO:0000313" key="8">
    <source>
        <dbReference type="EMBL" id="MBK1789297.1"/>
    </source>
</evidence>
<feature type="transmembrane region" description="Helical" evidence="6">
    <location>
        <begin position="357"/>
        <end position="378"/>
    </location>
</feature>
<dbReference type="EMBL" id="JAENJH010000016">
    <property type="protein sequence ID" value="MBK1789297.1"/>
    <property type="molecule type" value="Genomic_DNA"/>
</dbReference>
<dbReference type="InterPro" id="IPR020846">
    <property type="entry name" value="MFS_dom"/>
</dbReference>
<evidence type="ECO:0000256" key="6">
    <source>
        <dbReference type="SAM" id="Phobius"/>
    </source>
</evidence>
<feature type="transmembrane region" description="Helical" evidence="6">
    <location>
        <begin position="162"/>
        <end position="181"/>
    </location>
</feature>
<feature type="transmembrane region" description="Helical" evidence="6">
    <location>
        <begin position="42"/>
        <end position="61"/>
    </location>
</feature>
<evidence type="ECO:0000256" key="4">
    <source>
        <dbReference type="ARBA" id="ARBA00022989"/>
    </source>
</evidence>
<sequence length="393" mass="39313">MSTPVPRTAVLALGAFAVGTSGYVVAGLLPALTGELAVSETAAAQLVTAFAIAYAVGSPLFAAATGRWERRRLLVAALAVTGAGNVFAALAPDYTSLFAARVVTAIGAAVFTPAASAVAAELSPPQRRGRAVALVFGGLTFALVAGVPLGNLLAEPLGYRGVFALVAGFSFAAACAVRVLLPPVAAPPAVSLAERFAVARDPRVLAVLATTVFGCLAAFSVYTFITPVLGATAGVSGSAISVLLVCYGVGAALGNVLGGRVTDRWGSRRPVYAVIVAIVVILALLPVVATTTASAAVVLFLWGVATWSFNPPIQHRLITLAPSSAGLLLSLNASAIYLGVGLSGVVGGLVLRHGGAALLPEIAALLTVVGGVFAVFGLRERASAPAPVSAQSR</sequence>
<keyword evidence="4 6" id="KW-1133">Transmembrane helix</keyword>
<dbReference type="PROSITE" id="PS50850">
    <property type="entry name" value="MFS"/>
    <property type="match status" value="1"/>
</dbReference>
<feature type="transmembrane region" description="Helical" evidence="6">
    <location>
        <begin position="325"/>
        <end position="351"/>
    </location>
</feature>
<evidence type="ECO:0000313" key="9">
    <source>
        <dbReference type="Proteomes" id="UP000635245"/>
    </source>
</evidence>
<evidence type="ECO:0000256" key="5">
    <source>
        <dbReference type="ARBA" id="ARBA00023136"/>
    </source>
</evidence>
<dbReference type="InterPro" id="IPR036259">
    <property type="entry name" value="MFS_trans_sf"/>
</dbReference>
<dbReference type="PANTHER" id="PTHR43124:SF10">
    <property type="entry name" value="PURINE EFFLUX PUMP PBUE"/>
    <property type="match status" value="1"/>
</dbReference>
<dbReference type="PANTHER" id="PTHR43124">
    <property type="entry name" value="PURINE EFFLUX PUMP PBUE"/>
    <property type="match status" value="1"/>
</dbReference>
<evidence type="ECO:0000256" key="3">
    <source>
        <dbReference type="ARBA" id="ARBA00022692"/>
    </source>
</evidence>
<dbReference type="GO" id="GO:0005886">
    <property type="term" value="C:plasma membrane"/>
    <property type="evidence" value="ECO:0007669"/>
    <property type="project" value="UniProtKB-SubCell"/>
</dbReference>
<keyword evidence="2" id="KW-1003">Cell membrane</keyword>
<dbReference type="Pfam" id="PF07690">
    <property type="entry name" value="MFS_1"/>
    <property type="match status" value="1"/>
</dbReference>
<keyword evidence="9" id="KW-1185">Reference proteome</keyword>
<gene>
    <name evidence="8" type="ORF">JHE00_33635</name>
</gene>
<reference evidence="8" key="1">
    <citation type="submission" date="2020-12" db="EMBL/GenBank/DDBJ databases">
        <title>Prauserella sp. ASG 168, a novel actinomycete isolated from cave rock.</title>
        <authorList>
            <person name="Suriyachadkun C."/>
        </authorList>
    </citation>
    <scope>NUCLEOTIDE SEQUENCE</scope>
    <source>
        <strain evidence="8">ASG 168</strain>
    </source>
</reference>